<accession>A0A0G4FNV0</accession>
<reference evidence="1" key="1">
    <citation type="submission" date="2014-11" db="EMBL/GenBank/DDBJ databases">
        <authorList>
            <person name="Otto D Thomas"/>
            <person name="Naeem Raeece"/>
        </authorList>
    </citation>
    <scope>NUCLEOTIDE SEQUENCE</scope>
</reference>
<dbReference type="PhylomeDB" id="A0A0G4FNV0"/>
<protein>
    <submittedName>
        <fullName evidence="1">Uncharacterized protein</fullName>
    </submittedName>
</protein>
<gene>
    <name evidence="1" type="ORF">Cvel_17990</name>
</gene>
<evidence type="ECO:0000313" key="1">
    <source>
        <dbReference type="EMBL" id="CEM15904.1"/>
    </source>
</evidence>
<name>A0A0G4FNV0_9ALVE</name>
<proteinExistence type="predicted"/>
<sequence>MKFTFRQGQLDWITEIPKDSQGNHKANFRLWSNNHVRKAQTFLSPVIYSLHWMWKQQWYASLLYATEKSGFLEMQRDLDTLTTAGVEGRTPDLLIHLRRMYLVLEVNYKEFMKKKFKGLKRGGVSNLLEAMQMYQRVLTEVNNAHSFPNEEQYTSTFQQIATSEEWDKIYHRVAEKMLDADEGADLNKMKFTDI</sequence>
<dbReference type="AlphaFoldDB" id="A0A0G4FNV0"/>
<dbReference type="VEuPathDB" id="CryptoDB:Cvel_17990"/>
<dbReference type="EMBL" id="CDMZ01000514">
    <property type="protein sequence ID" value="CEM15904.1"/>
    <property type="molecule type" value="Genomic_DNA"/>
</dbReference>
<organism evidence="1">
    <name type="scientific">Chromera velia CCMP2878</name>
    <dbReference type="NCBI Taxonomy" id="1169474"/>
    <lineage>
        <taxon>Eukaryota</taxon>
        <taxon>Sar</taxon>
        <taxon>Alveolata</taxon>
        <taxon>Colpodellida</taxon>
        <taxon>Chromeraceae</taxon>
        <taxon>Chromera</taxon>
    </lineage>
</organism>